<protein>
    <recommendedName>
        <fullName evidence="3">Pentatricopeptide repeat-containing protein</fullName>
    </recommendedName>
</protein>
<reference evidence="1 2" key="1">
    <citation type="submission" date="2024-08" db="EMBL/GenBank/DDBJ databases">
        <title>Insights into the chromosomal genome structure of Flemingia macrophylla.</title>
        <authorList>
            <person name="Ding Y."/>
            <person name="Zhao Y."/>
            <person name="Bi W."/>
            <person name="Wu M."/>
            <person name="Zhao G."/>
            <person name="Gong Y."/>
            <person name="Li W."/>
            <person name="Zhang P."/>
        </authorList>
    </citation>
    <scope>NUCLEOTIDE SEQUENCE [LARGE SCALE GENOMIC DNA]</scope>
    <source>
        <strain evidence="1">DYQJB</strain>
        <tissue evidence="1">Leaf</tissue>
    </source>
</reference>
<accession>A0ABD1M6Z9</accession>
<dbReference type="EMBL" id="JBGMDY010000006">
    <property type="protein sequence ID" value="KAL2331412.1"/>
    <property type="molecule type" value="Genomic_DNA"/>
</dbReference>
<proteinExistence type="predicted"/>
<dbReference type="InterPro" id="IPR044578">
    <property type="entry name" value="BIR6-like"/>
</dbReference>
<dbReference type="PANTHER" id="PTHR47003">
    <property type="entry name" value="OS01G0970900 PROTEIN"/>
    <property type="match status" value="1"/>
</dbReference>
<organism evidence="1 2">
    <name type="scientific">Flemingia macrophylla</name>
    <dbReference type="NCBI Taxonomy" id="520843"/>
    <lineage>
        <taxon>Eukaryota</taxon>
        <taxon>Viridiplantae</taxon>
        <taxon>Streptophyta</taxon>
        <taxon>Embryophyta</taxon>
        <taxon>Tracheophyta</taxon>
        <taxon>Spermatophyta</taxon>
        <taxon>Magnoliopsida</taxon>
        <taxon>eudicotyledons</taxon>
        <taxon>Gunneridae</taxon>
        <taxon>Pentapetalae</taxon>
        <taxon>rosids</taxon>
        <taxon>fabids</taxon>
        <taxon>Fabales</taxon>
        <taxon>Fabaceae</taxon>
        <taxon>Papilionoideae</taxon>
        <taxon>50 kb inversion clade</taxon>
        <taxon>NPAAA clade</taxon>
        <taxon>indigoferoid/millettioid clade</taxon>
        <taxon>Phaseoleae</taxon>
        <taxon>Flemingia</taxon>
    </lineage>
</organism>
<keyword evidence="2" id="KW-1185">Reference proteome</keyword>
<comment type="caution">
    <text evidence="1">The sequence shown here is derived from an EMBL/GenBank/DDBJ whole genome shotgun (WGS) entry which is preliminary data.</text>
</comment>
<dbReference type="InterPro" id="IPR011990">
    <property type="entry name" value="TPR-like_helical_dom_sf"/>
</dbReference>
<name>A0ABD1M6Z9_9FABA</name>
<gene>
    <name evidence="1" type="ORF">Fmac_018993</name>
</gene>
<evidence type="ECO:0000313" key="1">
    <source>
        <dbReference type="EMBL" id="KAL2331412.1"/>
    </source>
</evidence>
<dbReference type="Gene3D" id="1.25.40.10">
    <property type="entry name" value="Tetratricopeptide repeat domain"/>
    <property type="match status" value="1"/>
</dbReference>
<sequence length="176" mass="20292">MQQYWDLHVKIPSTFANFKFCPPLLHKLPWASKTPHIRLLTGPTRAHHRRRSNLQNPIQLPRLPSGRLLRRRASQPLPELVLQVLNKLSNVGTLALSFFRLAEKQSEFKHSTETFHTLIEALGKIRQFKIIWTLVNDMNSQKLLSFHTFALVAGRYARAGKTKEAVETFEKMSATV</sequence>
<dbReference type="AlphaFoldDB" id="A0ABD1M6Z9"/>
<dbReference type="Proteomes" id="UP001603857">
    <property type="component" value="Unassembled WGS sequence"/>
</dbReference>
<evidence type="ECO:0000313" key="2">
    <source>
        <dbReference type="Proteomes" id="UP001603857"/>
    </source>
</evidence>
<dbReference type="PANTHER" id="PTHR47003:SF11">
    <property type="entry name" value="PPR SUPERFAMILY PROTEIN"/>
    <property type="match status" value="1"/>
</dbReference>
<evidence type="ECO:0008006" key="3">
    <source>
        <dbReference type="Google" id="ProtNLM"/>
    </source>
</evidence>